<evidence type="ECO:0000313" key="2">
    <source>
        <dbReference type="Proteomes" id="UP000462376"/>
    </source>
</evidence>
<evidence type="ECO:0008006" key="3">
    <source>
        <dbReference type="Google" id="ProtNLM"/>
    </source>
</evidence>
<dbReference type="AlphaFoldDB" id="A0A7J5HY43"/>
<dbReference type="EMBL" id="WCTL01000009">
    <property type="protein sequence ID" value="KAB4236145.1"/>
    <property type="molecule type" value="Genomic_DNA"/>
</dbReference>
<dbReference type="Proteomes" id="UP000462376">
    <property type="component" value="Unassembled WGS sequence"/>
</dbReference>
<dbReference type="InterPro" id="IPR027417">
    <property type="entry name" value="P-loop_NTPase"/>
</dbReference>
<dbReference type="Gene3D" id="3.40.50.300">
    <property type="entry name" value="P-loop containing nucleotide triphosphate hydrolases"/>
    <property type="match status" value="1"/>
</dbReference>
<reference evidence="1 2" key="1">
    <citation type="journal article" date="2019" name="Nat. Med.">
        <title>A library of human gut bacterial isolates paired with longitudinal multiomics data enables mechanistic microbiome research.</title>
        <authorList>
            <person name="Poyet M."/>
            <person name="Groussin M."/>
            <person name="Gibbons S.M."/>
            <person name="Avila-Pacheco J."/>
            <person name="Jiang X."/>
            <person name="Kearney S.M."/>
            <person name="Perrotta A.R."/>
            <person name="Berdy B."/>
            <person name="Zhao S."/>
            <person name="Lieberman T.D."/>
            <person name="Swanson P.K."/>
            <person name="Smith M."/>
            <person name="Roesemann S."/>
            <person name="Alexander J.E."/>
            <person name="Rich S.A."/>
            <person name="Livny J."/>
            <person name="Vlamakis H."/>
            <person name="Clish C."/>
            <person name="Bullock K."/>
            <person name="Deik A."/>
            <person name="Scott J."/>
            <person name="Pierce K.A."/>
            <person name="Xavier R.J."/>
            <person name="Alm E.J."/>
        </authorList>
    </citation>
    <scope>NUCLEOTIDE SEQUENCE [LARGE SCALE GENOMIC DNA]</scope>
    <source>
        <strain evidence="1 2">BIOML-A5</strain>
    </source>
</reference>
<organism evidence="1 2">
    <name type="scientific">Bacteroides uniformis</name>
    <dbReference type="NCBI Taxonomy" id="820"/>
    <lineage>
        <taxon>Bacteria</taxon>
        <taxon>Pseudomonadati</taxon>
        <taxon>Bacteroidota</taxon>
        <taxon>Bacteroidia</taxon>
        <taxon>Bacteroidales</taxon>
        <taxon>Bacteroidaceae</taxon>
        <taxon>Bacteroides</taxon>
    </lineage>
</organism>
<proteinExistence type="predicted"/>
<dbReference type="SUPFAM" id="SSF52540">
    <property type="entry name" value="P-loop containing nucleoside triphosphate hydrolases"/>
    <property type="match status" value="1"/>
</dbReference>
<name>A0A7J5HY43_BACUN</name>
<dbReference type="RefSeq" id="WP_151882840.1">
    <property type="nucleotide sequence ID" value="NZ_WCTL01000009.1"/>
</dbReference>
<evidence type="ECO:0000313" key="1">
    <source>
        <dbReference type="EMBL" id="KAB4236145.1"/>
    </source>
</evidence>
<sequence length="1070" mass="123559">MKYTPSINIAQTTFDSKSYIVTQNAVRVVGNIVDSFNAGVHSFNIIGSYGTGKSNFILAFEDSLKNNSKILITNKGQFNGFVRFKFEKIVGDYAPLQRVLTENLFPTEASDNLFENLKSYFRRAEKREEFVILVIDEFGKLLEYAAKNNPERELYLFQKFTEFINDERRNAILLTTLHQNFNSYARTLTESQRNEWTKVKGRFHEIVFNEPVEQLLFLASKHIERAKRDIINYHFKRIYNLAIASKFVSSSIAYDTVASLYPLDIFAAQALTLSIQRYGQNERTLFSFLEATGQGSLHLFKEKENTTYSLSDVYDYDIYNFYSYLSEINADSTAWTAIRVSLERIESLFEGETVTNAMKLIKTIGMLNLFGKAGMQFNKEKLSEYAKFALGIDKPESIIELLAQHKIIRYATYKSQYILFEGTDVNIEGELLKAACIVPRSKDIVEKLITSFNLPIEFANASYYRNGTPRYFKYEITDHPIILQPQNEIDGYINLIFNEDLTIEALQQHSADVEDAVLFAYFKKADQIIDHVWQLDKLAYVQNDVDSKDNVAQKELKALIAHEQSLLNASVLKTLFSYNSDVIWVYKGKILDIFSKTIFNKCLSMICDQVYCDTPVYINEMVNKHKPSSAISTARVNFLTHLLYNSSEPNLGFEDGKFPPEKTIYLTLLHNTGIHKHIGKEYFLDAPNEESFMPLWRVCEEFLDTSKEKPRKLGDLIKILRSRPFKLKQGVIDMWLPAFLIIKKNDYSLYNDAGIYIPTITREVLDIMQKSPAGFSIKAFNVDGVKLDLFNKYREALGLMQDAEFTADSLIETIKPFLLFYKKLNKYTKQTKRLQKSTVQFRTVLASAKDPEKTFFEDLPRALGFKDSEIASNADVLMRYVELLQKAIRELRMCYSNLINRLESVLVEELGLKSKEFSSYKAELEQRYASIKTYLLTERQKTFLTRILIKNTDRVTWYQSLAYVVLDKQLEALIDEEEAYLVDNLIHLFKELLKYAEMSSNKGLTSEDSFFRFEMISSDGTTSQQIVQLNAKKTEQAKKLESEINKLLSNDSEIDTYALLSIIKKRLNDD</sequence>
<comment type="caution">
    <text evidence="1">The sequence shown here is derived from an EMBL/GenBank/DDBJ whole genome shotgun (WGS) entry which is preliminary data.</text>
</comment>
<accession>A0A7J5HY43</accession>
<gene>
    <name evidence="1" type="ORF">GAP47_11900</name>
</gene>
<protein>
    <recommendedName>
        <fullName evidence="3">ATP-binding protein</fullName>
    </recommendedName>
</protein>